<organism evidence="7 8">
    <name type="scientific">Paraferrimonas sedimenticola</name>
    <dbReference type="NCBI Taxonomy" id="375674"/>
    <lineage>
        <taxon>Bacteria</taxon>
        <taxon>Pseudomonadati</taxon>
        <taxon>Pseudomonadota</taxon>
        <taxon>Gammaproteobacteria</taxon>
        <taxon>Alteromonadales</taxon>
        <taxon>Ferrimonadaceae</taxon>
        <taxon>Paraferrimonas</taxon>
    </lineage>
</organism>
<gene>
    <name evidence="7" type="ORF">GCM10007895_21450</name>
</gene>
<protein>
    <submittedName>
        <fullName evidence="7">Type VI secretion protein VgrG</fullName>
    </submittedName>
</protein>
<evidence type="ECO:0000256" key="3">
    <source>
        <dbReference type="ARBA" id="ARBA00022525"/>
    </source>
</evidence>
<comment type="subcellular location">
    <subcellularLocation>
        <location evidence="1">Secreted</location>
    </subcellularLocation>
</comment>
<dbReference type="SUPFAM" id="SSF69255">
    <property type="entry name" value="gp5 N-terminal domain-like"/>
    <property type="match status" value="1"/>
</dbReference>
<dbReference type="RefSeq" id="WP_169902749.1">
    <property type="nucleotide sequence ID" value="NZ_BSNC01000005.1"/>
</dbReference>
<evidence type="ECO:0000259" key="6">
    <source>
        <dbReference type="Pfam" id="PF22178"/>
    </source>
</evidence>
<dbReference type="NCBIfam" id="TIGR03361">
    <property type="entry name" value="VI_Rhs_Vgr"/>
    <property type="match status" value="1"/>
</dbReference>
<reference evidence="7" key="2">
    <citation type="submission" date="2023-01" db="EMBL/GenBank/DDBJ databases">
        <title>Draft genome sequence of Paraferrimonas sedimenticola strain NBRC 101628.</title>
        <authorList>
            <person name="Sun Q."/>
            <person name="Mori K."/>
        </authorList>
    </citation>
    <scope>NUCLEOTIDE SEQUENCE</scope>
    <source>
        <strain evidence="7">NBRC 101628</strain>
    </source>
</reference>
<feature type="domain" description="Gp5/Type VI secretion system Vgr protein OB-fold" evidence="5">
    <location>
        <begin position="383"/>
        <end position="451"/>
    </location>
</feature>
<dbReference type="Pfam" id="PF05954">
    <property type="entry name" value="Phage_GPD"/>
    <property type="match status" value="1"/>
</dbReference>
<dbReference type="InterPro" id="IPR050708">
    <property type="entry name" value="T6SS_VgrG/RHS"/>
</dbReference>
<accession>A0AA37RXV2</accession>
<evidence type="ECO:0000256" key="2">
    <source>
        <dbReference type="ARBA" id="ARBA00005558"/>
    </source>
</evidence>
<evidence type="ECO:0000313" key="7">
    <source>
        <dbReference type="EMBL" id="GLP96839.1"/>
    </source>
</evidence>
<dbReference type="Gene3D" id="3.55.50.10">
    <property type="entry name" value="Baseplate protein-like domains"/>
    <property type="match status" value="1"/>
</dbReference>
<feature type="region of interest" description="Disordered" evidence="4">
    <location>
        <begin position="618"/>
        <end position="667"/>
    </location>
</feature>
<dbReference type="PANTHER" id="PTHR32305">
    <property type="match status" value="1"/>
</dbReference>
<keyword evidence="8" id="KW-1185">Reference proteome</keyword>
<feature type="domain" description="Gp5/Type VI secretion system Vgr C-terminal trimerisation" evidence="6">
    <location>
        <begin position="468"/>
        <end position="576"/>
    </location>
</feature>
<feature type="compositionally biased region" description="Basic and acidic residues" evidence="4">
    <location>
        <begin position="632"/>
        <end position="656"/>
    </location>
</feature>
<dbReference type="NCBIfam" id="TIGR01646">
    <property type="entry name" value="vgr_GE"/>
    <property type="match status" value="1"/>
</dbReference>
<reference evidence="7" key="1">
    <citation type="journal article" date="2014" name="Int. J. Syst. Evol. Microbiol.">
        <title>Complete genome sequence of Corynebacterium casei LMG S-19264T (=DSM 44701T), isolated from a smear-ripened cheese.</title>
        <authorList>
            <consortium name="US DOE Joint Genome Institute (JGI-PGF)"/>
            <person name="Walter F."/>
            <person name="Albersmeier A."/>
            <person name="Kalinowski J."/>
            <person name="Ruckert C."/>
        </authorList>
    </citation>
    <scope>NUCLEOTIDE SEQUENCE</scope>
    <source>
        <strain evidence="7">NBRC 101628</strain>
    </source>
</reference>
<dbReference type="Gene3D" id="2.40.50.230">
    <property type="entry name" value="Gp5 N-terminal domain"/>
    <property type="match status" value="1"/>
</dbReference>
<dbReference type="GO" id="GO:0005576">
    <property type="term" value="C:extracellular region"/>
    <property type="evidence" value="ECO:0007669"/>
    <property type="project" value="UniProtKB-SubCell"/>
</dbReference>
<dbReference type="InterPro" id="IPR037026">
    <property type="entry name" value="Vgr_OB-fold_dom_sf"/>
</dbReference>
<dbReference type="SUPFAM" id="SSF69349">
    <property type="entry name" value="Phage fibre proteins"/>
    <property type="match status" value="1"/>
</dbReference>
<keyword evidence="3" id="KW-0964">Secreted</keyword>
<dbReference type="Proteomes" id="UP001161422">
    <property type="component" value="Unassembled WGS sequence"/>
</dbReference>
<dbReference type="Gene3D" id="4.10.220.110">
    <property type="match status" value="1"/>
</dbReference>
<sequence length="774" mass="85733">MSSNEARFAEIASESPQHEWRLISAEISEEVDEGVTVVAQANIDNISSELESLLGSAMTIRWQVRDGKTRYINALVDQIQCQHNYDDTLSVQLVLRDWFYFLSKRTNSRCFQSKTTKEIVDSILEEHSFGTPEWRTQYTLPTREHCIQFAQSDQHFIRRLLAQDGLYFYFVHDNGEHKMVITDSGVAAKTMPGYESVPMVGQEDFDKEEECFRNWKWQGQHSSGRFSASHYSFERPRADLSDLIHAYSPQELNDLESFSFYGGNEYQAVADRNQLQSDAIRAKALTLQAQGSCRGLGCGFMFALTEHIEPEQNKEYLVTYLRHSLNVEPYRSGDGNLTPNYQCDVRALPNNVPYCSSPRRFFRSLQGIQTATVVGPSNDDIWTDEYGRVKVQFHWDRKGNNDEKSSHWIRVAQSIAGNGWGSIYLPRVGQEVLVSFIDGDPDNPLITGTVYNAACMPPWKLPDERHISGYRSLSTPNGGRNNEIHFDDKAGEEAIVLHAQSEWHRTVGTDSFTDIEGDEHHNLKGTLRSSILGELHQNIKRDRIEQVKGDSSQQTQGKFDLKIGMNAAIESGMNMHLQSGVEMVIESGIQITLKAGGSFITIGPAGVAAQGPMVTLNSGGGASSGSGASPKAPEEPKKAKEADGSKSVDGPKDKKAPEKRRRGGIVKVDPYQLAAAPGSSPQQVAARKQVAIQALGGPSFVSEQAGIDFNEPVTKVETPEGPALACTSSKIPYFFSLDDSEAGPDDQDNLPEEYFLPAGEPLLIPISPEGSGHE</sequence>
<evidence type="ECO:0000256" key="4">
    <source>
        <dbReference type="SAM" id="MobiDB-lite"/>
    </source>
</evidence>
<proteinExistence type="inferred from homology"/>
<dbReference type="PANTHER" id="PTHR32305:SF15">
    <property type="entry name" value="PROTEIN RHSA-RELATED"/>
    <property type="match status" value="1"/>
</dbReference>
<comment type="caution">
    <text evidence="7">The sequence shown here is derived from an EMBL/GenBank/DDBJ whole genome shotgun (WGS) entry which is preliminary data.</text>
</comment>
<dbReference type="InterPro" id="IPR054030">
    <property type="entry name" value="Gp5_Vgr_C"/>
</dbReference>
<evidence type="ECO:0000313" key="8">
    <source>
        <dbReference type="Proteomes" id="UP001161422"/>
    </source>
</evidence>
<dbReference type="AlphaFoldDB" id="A0AA37RXV2"/>
<dbReference type="InterPro" id="IPR017847">
    <property type="entry name" value="T6SS_RhsGE_Vgr_subset"/>
</dbReference>
<comment type="similarity">
    <text evidence="2">Belongs to the VgrG protein family.</text>
</comment>
<evidence type="ECO:0000256" key="1">
    <source>
        <dbReference type="ARBA" id="ARBA00004613"/>
    </source>
</evidence>
<evidence type="ECO:0000259" key="5">
    <source>
        <dbReference type="Pfam" id="PF04717"/>
    </source>
</evidence>
<dbReference type="EMBL" id="BSNC01000005">
    <property type="protein sequence ID" value="GLP96839.1"/>
    <property type="molecule type" value="Genomic_DNA"/>
</dbReference>
<dbReference type="SUPFAM" id="SSF69279">
    <property type="entry name" value="Phage tail proteins"/>
    <property type="match status" value="2"/>
</dbReference>
<dbReference type="Pfam" id="PF22178">
    <property type="entry name" value="Gp5_trimer_C"/>
    <property type="match status" value="1"/>
</dbReference>
<name>A0AA37RXV2_9GAMM</name>
<dbReference type="Pfam" id="PF04717">
    <property type="entry name" value="Phage_base_V"/>
    <property type="match status" value="1"/>
</dbReference>
<dbReference type="InterPro" id="IPR006533">
    <property type="entry name" value="T6SS_Vgr_RhsGE"/>
</dbReference>
<dbReference type="InterPro" id="IPR006531">
    <property type="entry name" value="Gp5/Vgr_OB"/>
</dbReference>
<dbReference type="Gene3D" id="2.30.110.50">
    <property type="match status" value="1"/>
</dbReference>